<name>A0AAQ3KAQ9_9LILI</name>
<reference evidence="1 2" key="1">
    <citation type="submission" date="2023-10" db="EMBL/GenBank/DDBJ databases">
        <title>Chromosome-scale genome assembly provides insights into flower coloration mechanisms of Canna indica.</title>
        <authorList>
            <person name="Li C."/>
        </authorList>
    </citation>
    <scope>NUCLEOTIDE SEQUENCE [LARGE SCALE GENOMIC DNA]</scope>
    <source>
        <tissue evidence="1">Flower</tissue>
    </source>
</reference>
<accession>A0AAQ3KAQ9</accession>
<evidence type="ECO:0000313" key="1">
    <source>
        <dbReference type="EMBL" id="WOL04992.1"/>
    </source>
</evidence>
<keyword evidence="2" id="KW-1185">Reference proteome</keyword>
<dbReference type="Proteomes" id="UP001327560">
    <property type="component" value="Chromosome 4"/>
</dbReference>
<protein>
    <submittedName>
        <fullName evidence="1">Uncharacterized protein</fullName>
    </submittedName>
</protein>
<dbReference type="AlphaFoldDB" id="A0AAQ3KAQ9"/>
<evidence type="ECO:0000313" key="2">
    <source>
        <dbReference type="Proteomes" id="UP001327560"/>
    </source>
</evidence>
<gene>
    <name evidence="1" type="ORF">Cni_G13715</name>
</gene>
<sequence>MRRKLGKCESELSKIKRSTPPTKGHLRIPISPSTAQASSFLVSSSSPSLRLEFLSLHTTSNGGNPQAQALRRRHDRRCDDLFLCGEGGRRRSSCPQPHFRCHLVICRGRSRCFLGSARLWASLLLSNVEEEACNVCMIVLWAVDHHLPCIFEGIIHFLFGNKRIIFLISLSNYFLVF</sequence>
<proteinExistence type="predicted"/>
<organism evidence="1 2">
    <name type="scientific">Canna indica</name>
    <name type="common">Indian-shot</name>
    <dbReference type="NCBI Taxonomy" id="4628"/>
    <lineage>
        <taxon>Eukaryota</taxon>
        <taxon>Viridiplantae</taxon>
        <taxon>Streptophyta</taxon>
        <taxon>Embryophyta</taxon>
        <taxon>Tracheophyta</taxon>
        <taxon>Spermatophyta</taxon>
        <taxon>Magnoliopsida</taxon>
        <taxon>Liliopsida</taxon>
        <taxon>Zingiberales</taxon>
        <taxon>Cannaceae</taxon>
        <taxon>Canna</taxon>
    </lineage>
</organism>
<dbReference type="EMBL" id="CP136893">
    <property type="protein sequence ID" value="WOL04992.1"/>
    <property type="molecule type" value="Genomic_DNA"/>
</dbReference>